<evidence type="ECO:0000256" key="3">
    <source>
        <dbReference type="RuleBase" id="RU000363"/>
    </source>
</evidence>
<dbReference type="InterPro" id="IPR002347">
    <property type="entry name" value="SDR_fam"/>
</dbReference>
<dbReference type="FunFam" id="3.40.50.720:FF:000047">
    <property type="entry name" value="NADP-dependent L-serine/L-allo-threonine dehydrogenase"/>
    <property type="match status" value="1"/>
</dbReference>
<dbReference type="PRINTS" id="PR00081">
    <property type="entry name" value="GDHRDH"/>
</dbReference>
<dbReference type="Gene3D" id="3.40.50.720">
    <property type="entry name" value="NAD(P)-binding Rossmann-like Domain"/>
    <property type="match status" value="1"/>
</dbReference>
<dbReference type="Proteomes" id="UP000006671">
    <property type="component" value="Unassembled WGS sequence"/>
</dbReference>
<dbReference type="GeneID" id="8861975"/>
<dbReference type="AlphaFoldDB" id="D2VIM9"/>
<dbReference type="VEuPathDB" id="AmoebaDB:NAEGRDRAFT_68734"/>
<dbReference type="InterPro" id="IPR020904">
    <property type="entry name" value="Sc_DH/Rdtase_CS"/>
</dbReference>
<keyword evidence="2" id="KW-0560">Oxidoreductase</keyword>
<dbReference type="STRING" id="5762.D2VIM9"/>
<dbReference type="FunCoup" id="D2VIM9">
    <property type="interactions" value="35"/>
</dbReference>
<dbReference type="PANTHER" id="PTHR43115:SF4">
    <property type="entry name" value="DEHYDROGENASE_REDUCTASE SDR FAMILY MEMBER 11"/>
    <property type="match status" value="1"/>
</dbReference>
<accession>D2VIM9</accession>
<dbReference type="Pfam" id="PF00106">
    <property type="entry name" value="adh_short"/>
    <property type="match status" value="1"/>
</dbReference>
<dbReference type="InParanoid" id="D2VIM9"/>
<gene>
    <name evidence="4" type="ORF">NAEGRDRAFT_68734</name>
</gene>
<dbReference type="GO" id="GO:0016616">
    <property type="term" value="F:oxidoreductase activity, acting on the CH-OH group of donors, NAD or NADP as acceptor"/>
    <property type="evidence" value="ECO:0007669"/>
    <property type="project" value="UniProtKB-ARBA"/>
</dbReference>
<dbReference type="KEGG" id="ngr:NAEGRDRAFT_68734"/>
<dbReference type="eggNOG" id="KOG1205">
    <property type="taxonomic scope" value="Eukaryota"/>
</dbReference>
<dbReference type="RefSeq" id="XP_002676044.1">
    <property type="nucleotide sequence ID" value="XM_002675998.1"/>
</dbReference>
<dbReference type="CDD" id="cd05233">
    <property type="entry name" value="SDR_c"/>
    <property type="match status" value="1"/>
</dbReference>
<evidence type="ECO:0000256" key="2">
    <source>
        <dbReference type="ARBA" id="ARBA00023002"/>
    </source>
</evidence>
<dbReference type="PROSITE" id="PS00061">
    <property type="entry name" value="ADH_SHORT"/>
    <property type="match status" value="1"/>
</dbReference>
<proteinExistence type="inferred from homology"/>
<dbReference type="PRINTS" id="PR00080">
    <property type="entry name" value="SDRFAMILY"/>
</dbReference>
<dbReference type="OMA" id="IVLCTQR"/>
<evidence type="ECO:0000256" key="1">
    <source>
        <dbReference type="ARBA" id="ARBA00006484"/>
    </source>
</evidence>
<keyword evidence="5" id="KW-1185">Reference proteome</keyword>
<dbReference type="PANTHER" id="PTHR43115">
    <property type="entry name" value="DEHYDROGENASE/REDUCTASE SDR FAMILY MEMBER 11"/>
    <property type="match status" value="1"/>
</dbReference>
<evidence type="ECO:0000313" key="5">
    <source>
        <dbReference type="Proteomes" id="UP000006671"/>
    </source>
</evidence>
<organism evidence="5">
    <name type="scientific">Naegleria gruberi</name>
    <name type="common">Amoeba</name>
    <dbReference type="NCBI Taxonomy" id="5762"/>
    <lineage>
        <taxon>Eukaryota</taxon>
        <taxon>Discoba</taxon>
        <taxon>Heterolobosea</taxon>
        <taxon>Tetramitia</taxon>
        <taxon>Eutetramitia</taxon>
        <taxon>Vahlkampfiidae</taxon>
        <taxon>Naegleria</taxon>
    </lineage>
</organism>
<dbReference type="EMBL" id="GG738874">
    <property type="protein sequence ID" value="EFC43300.1"/>
    <property type="molecule type" value="Genomic_DNA"/>
</dbReference>
<protein>
    <submittedName>
        <fullName evidence="4">Predicted protein</fullName>
    </submittedName>
</protein>
<sequence>MSTSSKLVVITGASSGIGEAAAELLHSKGYKLLLLARRLERMQEFVKQHSMTEQDTLIAQCDVTQVDDIKKAIDHAQDHFKLPVDCLINNAGVMYLQQLADQSLQRQETMISTNVNGILNGINVVLKSMLERQTGTIINISSIAGKKSFGNHVAYCGTKFAVHGLTEALRSEVSGSKVRVIVIAPGVTQTELLGHNDKDQVDPYEDWKKTMSLGVLKSEDVAASILFAYEAPPHVCIREIALAPTEQRD</sequence>
<name>D2VIM9_NAEGR</name>
<dbReference type="OrthoDB" id="1933717at2759"/>
<comment type="similarity">
    <text evidence="1 3">Belongs to the short-chain dehydrogenases/reductases (SDR) family.</text>
</comment>
<evidence type="ECO:0000313" key="4">
    <source>
        <dbReference type="EMBL" id="EFC43300.1"/>
    </source>
</evidence>
<dbReference type="SUPFAM" id="SSF51735">
    <property type="entry name" value="NAD(P)-binding Rossmann-fold domains"/>
    <property type="match status" value="1"/>
</dbReference>
<dbReference type="InterPro" id="IPR036291">
    <property type="entry name" value="NAD(P)-bd_dom_sf"/>
</dbReference>
<reference evidence="4 5" key="1">
    <citation type="journal article" date="2010" name="Cell">
        <title>The genome of Naegleria gruberi illuminates early eukaryotic versatility.</title>
        <authorList>
            <person name="Fritz-Laylin L.K."/>
            <person name="Prochnik S.E."/>
            <person name="Ginger M.L."/>
            <person name="Dacks J.B."/>
            <person name="Carpenter M.L."/>
            <person name="Field M.C."/>
            <person name="Kuo A."/>
            <person name="Paredez A."/>
            <person name="Chapman J."/>
            <person name="Pham J."/>
            <person name="Shu S."/>
            <person name="Neupane R."/>
            <person name="Cipriano M."/>
            <person name="Mancuso J."/>
            <person name="Tu H."/>
            <person name="Salamov A."/>
            <person name="Lindquist E."/>
            <person name="Shapiro H."/>
            <person name="Lucas S."/>
            <person name="Grigoriev I.V."/>
            <person name="Cande W.Z."/>
            <person name="Fulton C."/>
            <person name="Rokhsar D.S."/>
            <person name="Dawson S.C."/>
        </authorList>
    </citation>
    <scope>NUCLEOTIDE SEQUENCE [LARGE SCALE GENOMIC DNA]</scope>
    <source>
        <strain evidence="4 5">NEG-M</strain>
    </source>
</reference>